<evidence type="ECO:0000313" key="2">
    <source>
        <dbReference type="EMBL" id="CAE8669559.1"/>
    </source>
</evidence>
<feature type="transmembrane region" description="Helical" evidence="1">
    <location>
        <begin position="255"/>
        <end position="274"/>
    </location>
</feature>
<keyword evidence="1" id="KW-1133">Transmembrane helix</keyword>
<feature type="transmembrane region" description="Helical" evidence="1">
    <location>
        <begin position="158"/>
        <end position="176"/>
    </location>
</feature>
<keyword evidence="1" id="KW-0812">Transmembrane</keyword>
<dbReference type="Proteomes" id="UP000626109">
    <property type="component" value="Unassembled WGS sequence"/>
</dbReference>
<feature type="transmembrane region" description="Helical" evidence="1">
    <location>
        <begin position="93"/>
        <end position="115"/>
    </location>
</feature>
<sequence>MNETHTVLLVFTAFVTFVLVELSWALAKLLPTKSTGSSTEKQDHLAEYGRAWCVQQAVPFADKLLGVSGAMDNRMLVPWQSAFSFDWAVRLPLIVLSAIWPSPSVLFVAHVANIASWACWMPAVWDHMVWAALLEIVFVLAVLGGGGSKVIADRFLKAARVLLIILYFSAAFWKLTTSWYDTYTSCAPVLLSELLSGLAPASVLPAGSMPANFLLKISPVFVAALEFAVPIALIANPPAGVLLALVFHQTINLMPMTYAGGFSLAMVTRLVMYVPGTLAAALKSSAPFIAPSAIVAAVAGIMVAVHDSLDSAACSFLALTFLYLRGMTRGGLIDAGSPQKKSSSEPILARCMLVAAVVLGIGYGFLAPIAGVMGMASSTMYGNLKQFGGTNHLLVPTGLLQGYYAESKDASWMTDAFGGGLLRVDFTNSSVLQQLAPADATSQLPKHARALRAGINASSSYYELYAARNYFGRSQDLENTALHNRGTNGPRMDDPPYAQPAYELRRVLKLARDRGESFKVVYTRLPASGSPGTFRDYTGVKITLEENPAAGTRTCTIGGAPCASDEVALQPPPPRWLTWMLHPYPMPLLDGVAAHPGADAVGSKVSPLPLSTKEVDKLHSVETASIASTTKNSTSRSAYSAASSVGSEFINEQIPRHQRDVAKIQSQMKSFVKGMVRGREMNVLSVDGQLRACTCSFDRKLRNYNIVISKETRSIPLSKFREVLQAVEPEDIATPLDELCATFVLDSGECLSFRFKDVPERENFAMCLQIIVDGHQ</sequence>
<evidence type="ECO:0000313" key="3">
    <source>
        <dbReference type="Proteomes" id="UP000626109"/>
    </source>
</evidence>
<keyword evidence="1" id="KW-0472">Membrane</keyword>
<feature type="transmembrane region" description="Helical" evidence="1">
    <location>
        <begin position="347"/>
        <end position="366"/>
    </location>
</feature>
<dbReference type="AlphaFoldDB" id="A0A813J5Q0"/>
<name>A0A813J5Q0_POLGL</name>
<protein>
    <submittedName>
        <fullName evidence="2">Uncharacterized protein</fullName>
    </submittedName>
</protein>
<reference evidence="2" key="1">
    <citation type="submission" date="2021-02" db="EMBL/GenBank/DDBJ databases">
        <authorList>
            <person name="Dougan E. K."/>
            <person name="Rhodes N."/>
            <person name="Thang M."/>
            <person name="Chan C."/>
        </authorList>
    </citation>
    <scope>NUCLEOTIDE SEQUENCE</scope>
</reference>
<dbReference type="Gene3D" id="2.30.29.30">
    <property type="entry name" value="Pleckstrin-homology domain (PH domain)/Phosphotyrosine-binding domain (PTB)"/>
    <property type="match status" value="1"/>
</dbReference>
<gene>
    <name evidence="2" type="ORF">PGLA2088_LOCUS17229</name>
</gene>
<comment type="caution">
    <text evidence="2">The sequence shown here is derived from an EMBL/GenBank/DDBJ whole genome shotgun (WGS) entry which is preliminary data.</text>
</comment>
<accession>A0A813J5Q0</accession>
<proteinExistence type="predicted"/>
<dbReference type="EMBL" id="CAJNNW010022652">
    <property type="protein sequence ID" value="CAE8669559.1"/>
    <property type="molecule type" value="Genomic_DNA"/>
</dbReference>
<feature type="transmembrane region" description="Helical" evidence="1">
    <location>
        <begin position="286"/>
        <end position="303"/>
    </location>
</feature>
<feature type="transmembrane region" description="Helical" evidence="1">
    <location>
        <begin position="213"/>
        <end position="235"/>
    </location>
</feature>
<evidence type="ECO:0000256" key="1">
    <source>
        <dbReference type="SAM" id="Phobius"/>
    </source>
</evidence>
<organism evidence="2 3">
    <name type="scientific">Polarella glacialis</name>
    <name type="common">Dinoflagellate</name>
    <dbReference type="NCBI Taxonomy" id="89957"/>
    <lineage>
        <taxon>Eukaryota</taxon>
        <taxon>Sar</taxon>
        <taxon>Alveolata</taxon>
        <taxon>Dinophyceae</taxon>
        <taxon>Suessiales</taxon>
        <taxon>Suessiaceae</taxon>
        <taxon>Polarella</taxon>
    </lineage>
</organism>
<feature type="transmembrane region" description="Helical" evidence="1">
    <location>
        <begin position="127"/>
        <end position="146"/>
    </location>
</feature>
<dbReference type="InterPro" id="IPR011993">
    <property type="entry name" value="PH-like_dom_sf"/>
</dbReference>
<feature type="transmembrane region" description="Helical" evidence="1">
    <location>
        <begin position="6"/>
        <end position="27"/>
    </location>
</feature>